<evidence type="ECO:0000256" key="8">
    <source>
        <dbReference type="SAM" id="Phobius"/>
    </source>
</evidence>
<keyword evidence="4" id="KW-1003">Cell membrane</keyword>
<dbReference type="AlphaFoldDB" id="A0A8J8B7H4"/>
<feature type="domain" description="ABC3 transporter permease C-terminal" evidence="9">
    <location>
        <begin position="288"/>
        <end position="421"/>
    </location>
</feature>
<evidence type="ECO:0000256" key="6">
    <source>
        <dbReference type="ARBA" id="ARBA00022989"/>
    </source>
</evidence>
<evidence type="ECO:0000256" key="4">
    <source>
        <dbReference type="ARBA" id="ARBA00022475"/>
    </source>
</evidence>
<proteinExistence type="inferred from homology"/>
<dbReference type="EMBL" id="JAGTUU010000005">
    <property type="protein sequence ID" value="MBS0125116.1"/>
    <property type="molecule type" value="Genomic_DNA"/>
</dbReference>
<evidence type="ECO:0000256" key="1">
    <source>
        <dbReference type="ARBA" id="ARBA00004651"/>
    </source>
</evidence>
<dbReference type="InterPro" id="IPR051447">
    <property type="entry name" value="Lipoprotein-release_system"/>
</dbReference>
<dbReference type="GO" id="GO:0042953">
    <property type="term" value="P:lipoprotein transport"/>
    <property type="evidence" value="ECO:0007669"/>
    <property type="project" value="InterPro"/>
</dbReference>
<dbReference type="Pfam" id="PF12704">
    <property type="entry name" value="MacB_PCD"/>
    <property type="match status" value="1"/>
</dbReference>
<dbReference type="InterPro" id="IPR003838">
    <property type="entry name" value="ABC3_permease_C"/>
</dbReference>
<reference evidence="11" key="1">
    <citation type="submission" date="2021-04" db="EMBL/GenBank/DDBJ databases">
        <authorList>
            <person name="Yoon J."/>
        </authorList>
    </citation>
    <scope>NUCLEOTIDE SEQUENCE</scope>
    <source>
        <strain evidence="11">KMU-90</strain>
    </source>
</reference>
<evidence type="ECO:0000313" key="11">
    <source>
        <dbReference type="EMBL" id="MBS0125116.1"/>
    </source>
</evidence>
<keyword evidence="3" id="KW-0813">Transport</keyword>
<keyword evidence="11" id="KW-0449">Lipoprotein</keyword>
<feature type="domain" description="MacB-like periplasmic core" evidence="10">
    <location>
        <begin position="33"/>
        <end position="256"/>
    </location>
</feature>
<feature type="transmembrane region" description="Helical" evidence="8">
    <location>
        <begin position="31"/>
        <end position="53"/>
    </location>
</feature>
<dbReference type="GO" id="GO:0044874">
    <property type="term" value="P:lipoprotein localization to outer membrane"/>
    <property type="evidence" value="ECO:0007669"/>
    <property type="project" value="TreeGrafter"/>
</dbReference>
<comment type="caution">
    <text evidence="11">The sequence shown here is derived from an EMBL/GenBank/DDBJ whole genome shotgun (WGS) entry which is preliminary data.</text>
</comment>
<evidence type="ECO:0000256" key="2">
    <source>
        <dbReference type="ARBA" id="ARBA00005236"/>
    </source>
</evidence>
<dbReference type="RefSeq" id="WP_212537078.1">
    <property type="nucleotide sequence ID" value="NZ_JAGTUU010000005.1"/>
</dbReference>
<dbReference type="NCBIfam" id="TIGR02212">
    <property type="entry name" value="lolCE"/>
    <property type="match status" value="1"/>
</dbReference>
<keyword evidence="12" id="KW-1185">Reference proteome</keyword>
<name>A0A8J8B7H4_9RHOB</name>
<sequence length="428" mass="46009">MARSPAPFAPFEWMIAWRYLRARRAEGGVSVMTWISLIGITLAVFALIATLAVRSGFRAEFVDTILGANAHATVYHTQRSDESGRSTRTLPDHDAMAERVREVPGVIRVAPLVKGQVMATANGRNAGVEVFGIAADDLAAIPRVADPETGRGEIARFGDGVAIGSGVAMELGVGLGDSVKLISPDGVRTAFGVSPRVKAYEVTYIFTAGRYDIDRTRIYMPFAEAQLYFNREGVADELEVIVTDPEAIEDLVRPIAQAAGPGTLIWTWQDSSSGFLRALDIEDNVMFVILSVLVLIATMNIVSGLIMLVKNKGRDIGILRTMGLTEGSVMRVFFICGAFTGILGTLAGVVLGCVFAIYIDPIFATVNYLSGGGVWDPSIRGIYALPAKLQAGDVLSAVMLSLGLSFVVTIFPARRAARMNPVEALRYE</sequence>
<dbReference type="InterPro" id="IPR011925">
    <property type="entry name" value="LolCE_TM"/>
</dbReference>
<dbReference type="GO" id="GO:0098797">
    <property type="term" value="C:plasma membrane protein complex"/>
    <property type="evidence" value="ECO:0007669"/>
    <property type="project" value="TreeGrafter"/>
</dbReference>
<dbReference type="InterPro" id="IPR025857">
    <property type="entry name" value="MacB_PCD"/>
</dbReference>
<protein>
    <submittedName>
        <fullName evidence="11">Lipoprotein-releasing ABC transporter permease subunit</fullName>
    </submittedName>
</protein>
<comment type="similarity">
    <text evidence="2">Belongs to the ABC-4 integral membrane protein family. LolC/E subfamily.</text>
</comment>
<evidence type="ECO:0000259" key="10">
    <source>
        <dbReference type="Pfam" id="PF12704"/>
    </source>
</evidence>
<gene>
    <name evidence="11" type="ORF">KB874_13565</name>
</gene>
<organism evidence="11 12">
    <name type="scientific">Thetidibacter halocola</name>
    <dbReference type="NCBI Taxonomy" id="2827239"/>
    <lineage>
        <taxon>Bacteria</taxon>
        <taxon>Pseudomonadati</taxon>
        <taxon>Pseudomonadota</taxon>
        <taxon>Alphaproteobacteria</taxon>
        <taxon>Rhodobacterales</taxon>
        <taxon>Roseobacteraceae</taxon>
        <taxon>Thetidibacter</taxon>
    </lineage>
</organism>
<evidence type="ECO:0000256" key="5">
    <source>
        <dbReference type="ARBA" id="ARBA00022692"/>
    </source>
</evidence>
<comment type="subcellular location">
    <subcellularLocation>
        <location evidence="1">Cell membrane</location>
        <topology evidence="1">Multi-pass membrane protein</topology>
    </subcellularLocation>
</comment>
<dbReference type="PANTHER" id="PTHR30489:SF0">
    <property type="entry name" value="LIPOPROTEIN-RELEASING SYSTEM TRANSMEMBRANE PROTEIN LOLE"/>
    <property type="match status" value="1"/>
</dbReference>
<keyword evidence="5 8" id="KW-0812">Transmembrane</keyword>
<evidence type="ECO:0000313" key="12">
    <source>
        <dbReference type="Proteomes" id="UP000681356"/>
    </source>
</evidence>
<dbReference type="PANTHER" id="PTHR30489">
    <property type="entry name" value="LIPOPROTEIN-RELEASING SYSTEM TRANSMEMBRANE PROTEIN LOLE"/>
    <property type="match status" value="1"/>
</dbReference>
<evidence type="ECO:0000256" key="3">
    <source>
        <dbReference type="ARBA" id="ARBA00022448"/>
    </source>
</evidence>
<feature type="transmembrane region" description="Helical" evidence="8">
    <location>
        <begin position="394"/>
        <end position="413"/>
    </location>
</feature>
<evidence type="ECO:0000259" key="9">
    <source>
        <dbReference type="Pfam" id="PF02687"/>
    </source>
</evidence>
<dbReference type="Pfam" id="PF02687">
    <property type="entry name" value="FtsX"/>
    <property type="match status" value="1"/>
</dbReference>
<dbReference type="Proteomes" id="UP000681356">
    <property type="component" value="Unassembled WGS sequence"/>
</dbReference>
<keyword evidence="6 8" id="KW-1133">Transmembrane helix</keyword>
<feature type="transmembrane region" description="Helical" evidence="8">
    <location>
        <begin position="330"/>
        <end position="359"/>
    </location>
</feature>
<evidence type="ECO:0000256" key="7">
    <source>
        <dbReference type="ARBA" id="ARBA00023136"/>
    </source>
</evidence>
<feature type="transmembrane region" description="Helical" evidence="8">
    <location>
        <begin position="285"/>
        <end position="309"/>
    </location>
</feature>
<keyword evidence="7 8" id="KW-0472">Membrane</keyword>
<accession>A0A8J8B7H4</accession>